<dbReference type="PANTHER" id="PTHR31154:SF4">
    <property type="entry name" value="MEMBRANE TRANSPORTER PROTEIN"/>
    <property type="match status" value="1"/>
</dbReference>
<keyword evidence="2" id="KW-1185">Reference proteome</keyword>
<proteinExistence type="predicted"/>
<dbReference type="AlphaFoldDB" id="A0A914CR13"/>
<name>A0A914CR13_9BILA</name>
<evidence type="ECO:0000313" key="2">
    <source>
        <dbReference type="Proteomes" id="UP000887540"/>
    </source>
</evidence>
<dbReference type="WBParaSite" id="ACRNAN_scaffold1353.g16048.t1">
    <property type="protein sequence ID" value="ACRNAN_scaffold1353.g16048.t1"/>
    <property type="gene ID" value="ACRNAN_scaffold1353.g16048"/>
</dbReference>
<reference evidence="3" key="1">
    <citation type="submission" date="2022-11" db="UniProtKB">
        <authorList>
            <consortium name="WormBaseParasite"/>
        </authorList>
    </citation>
    <scope>IDENTIFICATION</scope>
</reference>
<protein>
    <submittedName>
        <fullName evidence="3">Uncharacterized protein</fullName>
    </submittedName>
</protein>
<dbReference type="Proteomes" id="UP000887540">
    <property type="component" value="Unplaced"/>
</dbReference>
<accession>A0A914CR13</accession>
<keyword evidence="1" id="KW-1133">Transmembrane helix</keyword>
<keyword evidence="1" id="KW-0472">Membrane</keyword>
<feature type="transmembrane region" description="Helical" evidence="1">
    <location>
        <begin position="73"/>
        <end position="94"/>
    </location>
</feature>
<sequence>MKIFADNIKGDNNNLGHVKDKDHVKTPRRSFEEFFRKYFLEGQRLEGSAAQILERIPEDAGFEEKLLTKYRKYIAVLIPFTICQFLWWCTAIKHDFLALYSTKWEMPLTMIFGATIGVAIQTVLSISLRDQDKVLKRLTLA</sequence>
<organism evidence="2 3">
    <name type="scientific">Acrobeloides nanus</name>
    <dbReference type="NCBI Taxonomy" id="290746"/>
    <lineage>
        <taxon>Eukaryota</taxon>
        <taxon>Metazoa</taxon>
        <taxon>Ecdysozoa</taxon>
        <taxon>Nematoda</taxon>
        <taxon>Chromadorea</taxon>
        <taxon>Rhabditida</taxon>
        <taxon>Tylenchina</taxon>
        <taxon>Cephalobomorpha</taxon>
        <taxon>Cephaloboidea</taxon>
        <taxon>Cephalobidae</taxon>
        <taxon>Acrobeloides</taxon>
    </lineage>
</organism>
<evidence type="ECO:0000256" key="1">
    <source>
        <dbReference type="SAM" id="Phobius"/>
    </source>
</evidence>
<keyword evidence="1" id="KW-0812">Transmembrane</keyword>
<feature type="transmembrane region" description="Helical" evidence="1">
    <location>
        <begin position="106"/>
        <end position="128"/>
    </location>
</feature>
<evidence type="ECO:0000313" key="3">
    <source>
        <dbReference type="WBParaSite" id="ACRNAN_scaffold1353.g16048.t1"/>
    </source>
</evidence>
<dbReference type="PANTHER" id="PTHR31154">
    <property type="entry name" value="MEMBRANE TRANSPORTER PROTEIN"/>
    <property type="match status" value="1"/>
</dbReference>